<evidence type="ECO:0000313" key="1">
    <source>
        <dbReference type="EMBL" id="CAF4329373.1"/>
    </source>
</evidence>
<organism evidence="1 2">
    <name type="scientific">Rotaria sordida</name>
    <dbReference type="NCBI Taxonomy" id="392033"/>
    <lineage>
        <taxon>Eukaryota</taxon>
        <taxon>Metazoa</taxon>
        <taxon>Spiralia</taxon>
        <taxon>Gnathifera</taxon>
        <taxon>Rotifera</taxon>
        <taxon>Eurotatoria</taxon>
        <taxon>Bdelloidea</taxon>
        <taxon>Philodinida</taxon>
        <taxon>Philodinidae</taxon>
        <taxon>Rotaria</taxon>
    </lineage>
</organism>
<evidence type="ECO:0000313" key="2">
    <source>
        <dbReference type="Proteomes" id="UP000663836"/>
    </source>
</evidence>
<sequence>LFRISGERVEQYSGQMSIAERELLKQLHQQFKQYHMFKGII</sequence>
<comment type="caution">
    <text evidence="1">The sequence shown here is derived from an EMBL/GenBank/DDBJ whole genome shotgun (WGS) entry which is preliminary data.</text>
</comment>
<proteinExistence type="predicted"/>
<dbReference type="EMBL" id="CAJOBD010043973">
    <property type="protein sequence ID" value="CAF4329373.1"/>
    <property type="molecule type" value="Genomic_DNA"/>
</dbReference>
<protein>
    <submittedName>
        <fullName evidence="1">Uncharacterized protein</fullName>
    </submittedName>
</protein>
<accession>A0A820JL80</accession>
<dbReference type="Proteomes" id="UP000663836">
    <property type="component" value="Unassembled WGS sequence"/>
</dbReference>
<name>A0A820JL80_9BILA</name>
<reference evidence="1" key="1">
    <citation type="submission" date="2021-02" db="EMBL/GenBank/DDBJ databases">
        <authorList>
            <person name="Nowell W R."/>
        </authorList>
    </citation>
    <scope>NUCLEOTIDE SEQUENCE</scope>
</reference>
<feature type="non-terminal residue" evidence="1">
    <location>
        <position position="1"/>
    </location>
</feature>
<gene>
    <name evidence="1" type="ORF">JBS370_LOCUS41263</name>
</gene>
<dbReference type="AlphaFoldDB" id="A0A820JL80"/>